<evidence type="ECO:0000313" key="1">
    <source>
        <dbReference type="EMBL" id="ETW08392.1"/>
    </source>
</evidence>
<accession>A0A024URE0</accession>
<dbReference type="RefSeq" id="XP_008862197.1">
    <property type="nucleotide sequence ID" value="XM_008863975.1"/>
</dbReference>
<sequence>MAEQLAVKMMEGIALVESASSVRAMKRESNVKRNTVPSCPFRLVLCQPFEELLSQNTKQHLSAGNAYSIKLDTLPFTILETEVFRRAFPNKTLLRLVLNHLVGMRILLTSNTTRVVVQNLSNVPIRVHQTDKAPKLLSSAGAVADMTHGTLLTLFEFPPEHEFSHFPPLQYRVVHANVPLGLRDATYIHAVHCQDRRWTATVDAAKTSAPPRYSLRMHRGMSEFTPDEKAAMHVNGLLSIPCDQPVVVGRDAWSNAFGARFRSFPIRFIPRCQLYLRPHLQPDGPNEGVELVNCGDISVNVCDRWVNAGETCKLQHGDKISWIISKDCYSFPLAYVLMDTHEALTLTPHNYTFLPTTIQSMFAPLLDQFKMHLTHMPPTIQRVFGTNTVKRIQLSDSTTDTPVALMPMTHTQDFEFQVFWRHPIIFALRQDQIGHLTPDTTADLIVQMLGIAASNAGSQTIHDHEVALSTCLRIAKQLNVVDLRPLPSNYFIQQNALQNVAECYAIPQP</sequence>
<proteinExistence type="predicted"/>
<dbReference type="GeneID" id="20078032"/>
<dbReference type="EMBL" id="KI913953">
    <property type="protein sequence ID" value="ETW08392.1"/>
    <property type="molecule type" value="Genomic_DNA"/>
</dbReference>
<name>A0A024URE0_9STRA</name>
<reference evidence="1" key="1">
    <citation type="submission" date="2013-12" db="EMBL/GenBank/DDBJ databases">
        <title>The Genome Sequence of Aphanomyces invadans NJM9701.</title>
        <authorList>
            <consortium name="The Broad Institute Genomics Platform"/>
            <person name="Russ C."/>
            <person name="Tyler B."/>
            <person name="van West P."/>
            <person name="Dieguez-Uribeondo J."/>
            <person name="Young S.K."/>
            <person name="Zeng Q."/>
            <person name="Gargeya S."/>
            <person name="Fitzgerald M."/>
            <person name="Abouelleil A."/>
            <person name="Alvarado L."/>
            <person name="Chapman S.B."/>
            <person name="Gainer-Dewar J."/>
            <person name="Goldberg J."/>
            <person name="Griggs A."/>
            <person name="Gujja S."/>
            <person name="Hansen M."/>
            <person name="Howarth C."/>
            <person name="Imamovic A."/>
            <person name="Ireland A."/>
            <person name="Larimer J."/>
            <person name="McCowan C."/>
            <person name="Murphy C."/>
            <person name="Pearson M."/>
            <person name="Poon T.W."/>
            <person name="Priest M."/>
            <person name="Roberts A."/>
            <person name="Saif S."/>
            <person name="Shea T."/>
            <person name="Sykes S."/>
            <person name="Wortman J."/>
            <person name="Nusbaum C."/>
            <person name="Birren B."/>
        </authorList>
    </citation>
    <scope>NUCLEOTIDE SEQUENCE [LARGE SCALE GENOMIC DNA]</scope>
    <source>
        <strain evidence="1">NJM9701</strain>
    </source>
</reference>
<organism evidence="1">
    <name type="scientific">Aphanomyces invadans</name>
    <dbReference type="NCBI Taxonomy" id="157072"/>
    <lineage>
        <taxon>Eukaryota</taxon>
        <taxon>Sar</taxon>
        <taxon>Stramenopiles</taxon>
        <taxon>Oomycota</taxon>
        <taxon>Saprolegniomycetes</taxon>
        <taxon>Saprolegniales</taxon>
        <taxon>Verrucalvaceae</taxon>
        <taxon>Aphanomyces</taxon>
    </lineage>
</organism>
<dbReference type="AlphaFoldDB" id="A0A024URE0"/>
<dbReference type="OrthoDB" id="58800at2759"/>
<dbReference type="VEuPathDB" id="FungiDB:H310_00982"/>
<gene>
    <name evidence="1" type="ORF">H310_00982</name>
</gene>
<protein>
    <submittedName>
        <fullName evidence="1">Uncharacterized protein</fullName>
    </submittedName>
</protein>